<name>A0A392QXE3_9FABA</name>
<evidence type="ECO:0000256" key="1">
    <source>
        <dbReference type="PROSITE-ProRule" id="PRU00176"/>
    </source>
</evidence>
<feature type="domain" description="RRM" evidence="2">
    <location>
        <begin position="13"/>
        <end position="91"/>
    </location>
</feature>
<dbReference type="SUPFAM" id="SSF54928">
    <property type="entry name" value="RNA-binding domain, RBD"/>
    <property type="match status" value="1"/>
</dbReference>
<dbReference type="InterPro" id="IPR035979">
    <property type="entry name" value="RBD_domain_sf"/>
</dbReference>
<dbReference type="PROSITE" id="PS50102">
    <property type="entry name" value="RRM"/>
    <property type="match status" value="1"/>
</dbReference>
<dbReference type="EMBL" id="LXQA010166526">
    <property type="protein sequence ID" value="MCI28552.1"/>
    <property type="molecule type" value="Genomic_DNA"/>
</dbReference>
<evidence type="ECO:0000313" key="4">
    <source>
        <dbReference type="Proteomes" id="UP000265520"/>
    </source>
</evidence>
<reference evidence="3 4" key="1">
    <citation type="journal article" date="2018" name="Front. Plant Sci.">
        <title>Red Clover (Trifolium pratense) and Zigzag Clover (T. medium) - A Picture of Genomic Similarities and Differences.</title>
        <authorList>
            <person name="Dluhosova J."/>
            <person name="Istvanek J."/>
            <person name="Nedelnik J."/>
            <person name="Repkova J."/>
        </authorList>
    </citation>
    <scope>NUCLEOTIDE SEQUENCE [LARGE SCALE GENOMIC DNA]</scope>
    <source>
        <strain evidence="4">cv. 10/8</strain>
        <tissue evidence="3">Leaf</tissue>
    </source>
</reference>
<organism evidence="3 4">
    <name type="scientific">Trifolium medium</name>
    <dbReference type="NCBI Taxonomy" id="97028"/>
    <lineage>
        <taxon>Eukaryota</taxon>
        <taxon>Viridiplantae</taxon>
        <taxon>Streptophyta</taxon>
        <taxon>Embryophyta</taxon>
        <taxon>Tracheophyta</taxon>
        <taxon>Spermatophyta</taxon>
        <taxon>Magnoliopsida</taxon>
        <taxon>eudicotyledons</taxon>
        <taxon>Gunneridae</taxon>
        <taxon>Pentapetalae</taxon>
        <taxon>rosids</taxon>
        <taxon>fabids</taxon>
        <taxon>Fabales</taxon>
        <taxon>Fabaceae</taxon>
        <taxon>Papilionoideae</taxon>
        <taxon>50 kb inversion clade</taxon>
        <taxon>NPAAA clade</taxon>
        <taxon>Hologalegina</taxon>
        <taxon>IRL clade</taxon>
        <taxon>Trifolieae</taxon>
        <taxon>Trifolium</taxon>
    </lineage>
</organism>
<dbReference type="Proteomes" id="UP000265520">
    <property type="component" value="Unassembled WGS sequence"/>
</dbReference>
<comment type="caution">
    <text evidence="3">The sequence shown here is derived from an EMBL/GenBank/DDBJ whole genome shotgun (WGS) entry which is preliminary data.</text>
</comment>
<dbReference type="Pfam" id="PF00076">
    <property type="entry name" value="RRM_1"/>
    <property type="match status" value="1"/>
</dbReference>
<evidence type="ECO:0000259" key="2">
    <source>
        <dbReference type="PROSITE" id="PS50102"/>
    </source>
</evidence>
<dbReference type="Gene3D" id="3.30.70.330">
    <property type="match status" value="1"/>
</dbReference>
<dbReference type="InterPro" id="IPR012677">
    <property type="entry name" value="Nucleotide-bd_a/b_plait_sf"/>
</dbReference>
<dbReference type="InterPro" id="IPR000504">
    <property type="entry name" value="RRM_dom"/>
</dbReference>
<sequence length="124" mass="14251">SHGYIHNVDQLSISFFFTNFPDNCTTEELWKRFARFGRVGDVFIPKKVDKWGRRFGFVKYREVKEEKKRSVSPTLIIPREEGEASVQPGRSFKKALVNSTGVNEVREKVAGESFEPLKVEVDPA</sequence>
<keyword evidence="4" id="KW-1185">Reference proteome</keyword>
<feature type="non-terminal residue" evidence="3">
    <location>
        <position position="1"/>
    </location>
</feature>
<dbReference type="CDD" id="cd00590">
    <property type="entry name" value="RRM_SF"/>
    <property type="match status" value="1"/>
</dbReference>
<dbReference type="GO" id="GO:0003723">
    <property type="term" value="F:RNA binding"/>
    <property type="evidence" value="ECO:0007669"/>
    <property type="project" value="UniProtKB-UniRule"/>
</dbReference>
<keyword evidence="1" id="KW-0694">RNA-binding</keyword>
<dbReference type="AlphaFoldDB" id="A0A392QXE3"/>
<evidence type="ECO:0000313" key="3">
    <source>
        <dbReference type="EMBL" id="MCI28552.1"/>
    </source>
</evidence>
<feature type="non-terminal residue" evidence="3">
    <location>
        <position position="124"/>
    </location>
</feature>
<accession>A0A392QXE3</accession>
<proteinExistence type="predicted"/>
<protein>
    <submittedName>
        <fullName evidence="3">RNA-binding protein 25-like</fullName>
    </submittedName>
</protein>